<dbReference type="RefSeq" id="WP_348263177.1">
    <property type="nucleotide sequence ID" value="NZ_CP121196.1"/>
</dbReference>
<dbReference type="InterPro" id="IPR009056">
    <property type="entry name" value="Cyt_c-like_dom"/>
</dbReference>
<keyword evidence="2 4" id="KW-0479">Metal-binding</keyword>
<feature type="chain" id="PRO_5043806296" evidence="5">
    <location>
        <begin position="25"/>
        <end position="107"/>
    </location>
</feature>
<dbReference type="Gene3D" id="1.10.760.10">
    <property type="entry name" value="Cytochrome c-like domain"/>
    <property type="match status" value="1"/>
</dbReference>
<feature type="signal peptide" evidence="5">
    <location>
        <begin position="1"/>
        <end position="24"/>
    </location>
</feature>
<dbReference type="GO" id="GO:0046872">
    <property type="term" value="F:metal ion binding"/>
    <property type="evidence" value="ECO:0007669"/>
    <property type="project" value="UniProtKB-KW"/>
</dbReference>
<dbReference type="InterPro" id="IPR036909">
    <property type="entry name" value="Cyt_c-like_dom_sf"/>
</dbReference>
<dbReference type="PROSITE" id="PS51007">
    <property type="entry name" value="CYTC"/>
    <property type="match status" value="1"/>
</dbReference>
<name>A0AAU7DKQ7_9BACT</name>
<keyword evidence="3 4" id="KW-0408">Iron</keyword>
<dbReference type="SUPFAM" id="SSF46626">
    <property type="entry name" value="Cytochrome c"/>
    <property type="match status" value="1"/>
</dbReference>
<sequence length="107" mass="11463">MSNFTRNVVAAITVLVLAGTVSFAQSSGEATYKAKCQMCHGEKGLADSGAGKAMKVKPATDPDVKKLSEAQMIDAVHNGMGKMQAYKDKLTDAQIKDAVEYFRTFAK</sequence>
<organism evidence="7">
    <name type="scientific">Telmatobacter sp. DSM 110680</name>
    <dbReference type="NCBI Taxonomy" id="3036704"/>
    <lineage>
        <taxon>Bacteria</taxon>
        <taxon>Pseudomonadati</taxon>
        <taxon>Acidobacteriota</taxon>
        <taxon>Terriglobia</taxon>
        <taxon>Terriglobales</taxon>
        <taxon>Acidobacteriaceae</taxon>
        <taxon>Telmatobacter</taxon>
    </lineage>
</organism>
<dbReference type="AlphaFoldDB" id="A0AAU7DKQ7"/>
<dbReference type="GO" id="GO:0020037">
    <property type="term" value="F:heme binding"/>
    <property type="evidence" value="ECO:0007669"/>
    <property type="project" value="InterPro"/>
</dbReference>
<evidence type="ECO:0000256" key="5">
    <source>
        <dbReference type="SAM" id="SignalP"/>
    </source>
</evidence>
<dbReference type="EMBL" id="CP121196">
    <property type="protein sequence ID" value="XBH17951.1"/>
    <property type="molecule type" value="Genomic_DNA"/>
</dbReference>
<evidence type="ECO:0000256" key="3">
    <source>
        <dbReference type="ARBA" id="ARBA00023004"/>
    </source>
</evidence>
<evidence type="ECO:0000256" key="1">
    <source>
        <dbReference type="ARBA" id="ARBA00022617"/>
    </source>
</evidence>
<accession>A0AAU7DKQ7</accession>
<dbReference type="Pfam" id="PF13442">
    <property type="entry name" value="Cytochrome_CBB3"/>
    <property type="match status" value="1"/>
</dbReference>
<protein>
    <submittedName>
        <fullName evidence="7">Cytochrome c</fullName>
    </submittedName>
</protein>
<dbReference type="GO" id="GO:0009055">
    <property type="term" value="F:electron transfer activity"/>
    <property type="evidence" value="ECO:0007669"/>
    <property type="project" value="InterPro"/>
</dbReference>
<proteinExistence type="predicted"/>
<keyword evidence="5" id="KW-0732">Signal</keyword>
<gene>
    <name evidence="7" type="ORF">P8935_01155</name>
</gene>
<evidence type="ECO:0000256" key="4">
    <source>
        <dbReference type="PROSITE-ProRule" id="PRU00433"/>
    </source>
</evidence>
<keyword evidence="1 4" id="KW-0349">Heme</keyword>
<evidence type="ECO:0000313" key="7">
    <source>
        <dbReference type="EMBL" id="XBH17951.1"/>
    </source>
</evidence>
<evidence type="ECO:0000256" key="2">
    <source>
        <dbReference type="ARBA" id="ARBA00022723"/>
    </source>
</evidence>
<reference evidence="7" key="1">
    <citation type="submission" date="2023-03" db="EMBL/GenBank/DDBJ databases">
        <title>Edaphobacter sp.</title>
        <authorList>
            <person name="Huber K.J."/>
            <person name="Papendorf J."/>
            <person name="Pilke C."/>
            <person name="Bunk B."/>
            <person name="Sproeer C."/>
            <person name="Pester M."/>
        </authorList>
    </citation>
    <scope>NUCLEOTIDE SEQUENCE</scope>
    <source>
        <strain evidence="7">DSM 110680</strain>
    </source>
</reference>
<evidence type="ECO:0000259" key="6">
    <source>
        <dbReference type="PROSITE" id="PS51007"/>
    </source>
</evidence>
<feature type="domain" description="Cytochrome c" evidence="6">
    <location>
        <begin position="23"/>
        <end position="106"/>
    </location>
</feature>